<gene>
    <name evidence="1" type="ORF">PACLA_8A040263</name>
</gene>
<accession>A0A6S7ISA3</accession>
<dbReference type="Gene3D" id="1.10.540.10">
    <property type="entry name" value="Acyl-CoA dehydrogenase/oxidase, N-terminal domain"/>
    <property type="match status" value="1"/>
</dbReference>
<dbReference type="GO" id="GO:0050660">
    <property type="term" value="F:flavin adenine dinucleotide binding"/>
    <property type="evidence" value="ECO:0007669"/>
    <property type="project" value="InterPro"/>
</dbReference>
<keyword evidence="2" id="KW-1185">Reference proteome</keyword>
<dbReference type="SUPFAM" id="SSF56645">
    <property type="entry name" value="Acyl-CoA dehydrogenase NM domain-like"/>
    <property type="match status" value="1"/>
</dbReference>
<organism evidence="1 2">
    <name type="scientific">Paramuricea clavata</name>
    <name type="common">Red gorgonian</name>
    <name type="synonym">Violescent sea-whip</name>
    <dbReference type="NCBI Taxonomy" id="317549"/>
    <lineage>
        <taxon>Eukaryota</taxon>
        <taxon>Metazoa</taxon>
        <taxon>Cnidaria</taxon>
        <taxon>Anthozoa</taxon>
        <taxon>Octocorallia</taxon>
        <taxon>Malacalcyonacea</taxon>
        <taxon>Plexauridae</taxon>
        <taxon>Paramuricea</taxon>
    </lineage>
</organism>
<dbReference type="EMBL" id="CACRXK020011854">
    <property type="protein sequence ID" value="CAB4022195.1"/>
    <property type="molecule type" value="Genomic_DNA"/>
</dbReference>
<comment type="caution">
    <text evidence="1">The sequence shown here is derived from an EMBL/GenBank/DDBJ whole genome shotgun (WGS) entry which is preliminary data.</text>
</comment>
<reference evidence="1" key="1">
    <citation type="submission" date="2020-04" db="EMBL/GenBank/DDBJ databases">
        <authorList>
            <person name="Alioto T."/>
            <person name="Alioto T."/>
            <person name="Gomez Garrido J."/>
        </authorList>
    </citation>
    <scope>NUCLEOTIDE SEQUENCE</scope>
    <source>
        <strain evidence="1">A484AB</strain>
    </source>
</reference>
<dbReference type="GO" id="GO:0016627">
    <property type="term" value="F:oxidoreductase activity, acting on the CH-CH group of donors"/>
    <property type="evidence" value="ECO:0007669"/>
    <property type="project" value="InterPro"/>
</dbReference>
<evidence type="ECO:0000313" key="2">
    <source>
        <dbReference type="Proteomes" id="UP001152795"/>
    </source>
</evidence>
<dbReference type="AlphaFoldDB" id="A0A6S7ISA3"/>
<protein>
    <submittedName>
        <fullName evidence="1">Acyl- dehydrogenase family member 9, mitochondrial</fullName>
    </submittedName>
</protein>
<proteinExistence type="predicted"/>
<dbReference type="Pfam" id="PF02771">
    <property type="entry name" value="Acyl-CoA_dh_N"/>
    <property type="match status" value="1"/>
</dbReference>
<dbReference type="InterPro" id="IPR013786">
    <property type="entry name" value="AcylCoA_DH/ox_N"/>
</dbReference>
<evidence type="ECO:0000313" key="1">
    <source>
        <dbReference type="EMBL" id="CAB4022195.1"/>
    </source>
</evidence>
<dbReference type="Proteomes" id="UP001152795">
    <property type="component" value="Unassembled WGS sequence"/>
</dbReference>
<name>A0A6S7ISA3_PARCT</name>
<dbReference type="OrthoDB" id="2588832at2759"/>
<dbReference type="InterPro" id="IPR009100">
    <property type="entry name" value="AcylCoA_DH/oxidase_NM_dom_sf"/>
</dbReference>
<sequence>MSVYTKFPRVFARFYRFKNCSFGKFLNGQNGQGVQARQEFHASHLSAVFAKELFVGNFVKDKVFPYPEPTDDQQETLQMMIDPVERFFTEKVDSAQIDREATIPKDVLDGLKELGLFGLQIPEEYCK</sequence>
<dbReference type="InterPro" id="IPR037069">
    <property type="entry name" value="AcylCoA_DH/ox_N_sf"/>
</dbReference>